<keyword evidence="2" id="KW-1003">Cell membrane</keyword>
<keyword evidence="6 10" id="KW-1133">Transmembrane helix</keyword>
<keyword evidence="5" id="KW-0573">Peptidoglycan synthesis</keyword>
<protein>
    <submittedName>
        <fullName evidence="11">Uncharacterized protein</fullName>
    </submittedName>
</protein>
<comment type="similarity">
    <text evidence="9">Belongs to the MurJ/MviN family.</text>
</comment>
<accession>A0A3C1KII1</accession>
<feature type="non-terminal residue" evidence="11">
    <location>
        <position position="49"/>
    </location>
</feature>
<evidence type="ECO:0000256" key="7">
    <source>
        <dbReference type="ARBA" id="ARBA00023136"/>
    </source>
</evidence>
<evidence type="ECO:0000256" key="1">
    <source>
        <dbReference type="ARBA" id="ARBA00004651"/>
    </source>
</evidence>
<evidence type="ECO:0000256" key="6">
    <source>
        <dbReference type="ARBA" id="ARBA00022989"/>
    </source>
</evidence>
<keyword evidence="3 10" id="KW-0812">Transmembrane</keyword>
<dbReference type="EMBL" id="DMND01000039">
    <property type="protein sequence ID" value="HAN26510.1"/>
    <property type="molecule type" value="Genomic_DNA"/>
</dbReference>
<comment type="function">
    <text evidence="8">Involved in peptidoglycan biosynthesis. Transports lipid-linked peptidoglycan precursors from the inner to the outer leaflet of the cytoplasmic membrane.</text>
</comment>
<evidence type="ECO:0000256" key="2">
    <source>
        <dbReference type="ARBA" id="ARBA00022475"/>
    </source>
</evidence>
<dbReference type="AlphaFoldDB" id="A0A3C1KII1"/>
<dbReference type="InterPro" id="IPR004268">
    <property type="entry name" value="MurJ"/>
</dbReference>
<keyword evidence="4" id="KW-0133">Cell shape</keyword>
<evidence type="ECO:0000256" key="3">
    <source>
        <dbReference type="ARBA" id="ARBA00022692"/>
    </source>
</evidence>
<dbReference type="Proteomes" id="UP000259273">
    <property type="component" value="Unassembled WGS sequence"/>
</dbReference>
<dbReference type="GO" id="GO:0008360">
    <property type="term" value="P:regulation of cell shape"/>
    <property type="evidence" value="ECO:0007669"/>
    <property type="project" value="UniProtKB-KW"/>
</dbReference>
<proteinExistence type="inferred from homology"/>
<evidence type="ECO:0000256" key="4">
    <source>
        <dbReference type="ARBA" id="ARBA00022960"/>
    </source>
</evidence>
<keyword evidence="7 10" id="KW-0472">Membrane</keyword>
<comment type="subcellular location">
    <subcellularLocation>
        <location evidence="1">Cell membrane</location>
        <topology evidence="1">Multi-pass membrane protein</topology>
    </subcellularLocation>
</comment>
<feature type="transmembrane region" description="Helical" evidence="10">
    <location>
        <begin position="6"/>
        <end position="26"/>
    </location>
</feature>
<dbReference type="GO" id="GO:0009252">
    <property type="term" value="P:peptidoglycan biosynthetic process"/>
    <property type="evidence" value="ECO:0007669"/>
    <property type="project" value="UniProtKB-KW"/>
</dbReference>
<dbReference type="GO" id="GO:0005886">
    <property type="term" value="C:plasma membrane"/>
    <property type="evidence" value="ECO:0007669"/>
    <property type="project" value="UniProtKB-SubCell"/>
</dbReference>
<evidence type="ECO:0000256" key="10">
    <source>
        <dbReference type="SAM" id="Phobius"/>
    </source>
</evidence>
<evidence type="ECO:0000256" key="8">
    <source>
        <dbReference type="ARBA" id="ARBA00060041"/>
    </source>
</evidence>
<evidence type="ECO:0000256" key="5">
    <source>
        <dbReference type="ARBA" id="ARBA00022984"/>
    </source>
</evidence>
<evidence type="ECO:0000256" key="9">
    <source>
        <dbReference type="ARBA" id="ARBA00061532"/>
    </source>
</evidence>
<dbReference type="Pfam" id="PF03023">
    <property type="entry name" value="MurJ"/>
    <property type="match status" value="1"/>
</dbReference>
<sequence>EPVFALAWGVALAGVVQLLFQLPFLYRLDLVPRPRWDTRHPGVRRILKL</sequence>
<evidence type="ECO:0000313" key="12">
    <source>
        <dbReference type="Proteomes" id="UP000259273"/>
    </source>
</evidence>
<organism evidence="11 12">
    <name type="scientific">Haliea salexigens</name>
    <dbReference type="NCBI Taxonomy" id="287487"/>
    <lineage>
        <taxon>Bacteria</taxon>
        <taxon>Pseudomonadati</taxon>
        <taxon>Pseudomonadota</taxon>
        <taxon>Gammaproteobacteria</taxon>
        <taxon>Cellvibrionales</taxon>
        <taxon>Halieaceae</taxon>
        <taxon>Haliea</taxon>
    </lineage>
</organism>
<name>A0A3C1KII1_9GAMM</name>
<feature type="non-terminal residue" evidence="11">
    <location>
        <position position="1"/>
    </location>
</feature>
<reference evidence="11 12" key="1">
    <citation type="journal article" date="2018" name="Nat. Biotechnol.">
        <title>A standardized bacterial taxonomy based on genome phylogeny substantially revises the tree of life.</title>
        <authorList>
            <person name="Parks D.H."/>
            <person name="Chuvochina M."/>
            <person name="Waite D.W."/>
            <person name="Rinke C."/>
            <person name="Skarshewski A."/>
            <person name="Chaumeil P.A."/>
            <person name="Hugenholtz P."/>
        </authorList>
    </citation>
    <scope>NUCLEOTIDE SEQUENCE [LARGE SCALE GENOMIC DNA]</scope>
    <source>
        <strain evidence="11">UBA9158</strain>
    </source>
</reference>
<comment type="caution">
    <text evidence="11">The sequence shown here is derived from an EMBL/GenBank/DDBJ whole genome shotgun (WGS) entry which is preliminary data.</text>
</comment>
<gene>
    <name evidence="11" type="ORF">DCP75_02050</name>
</gene>
<evidence type="ECO:0000313" key="11">
    <source>
        <dbReference type="EMBL" id="HAN26510.1"/>
    </source>
</evidence>